<gene>
    <name evidence="2" type="ORF">ruthe_00416</name>
</gene>
<keyword evidence="3" id="KW-1185">Reference proteome</keyword>
<accession>S9R6E3</accession>
<reference evidence="2 3" key="1">
    <citation type="journal article" date="2013" name="Stand. Genomic Sci.">
        <title>Genome sequence of the reddish-pigmented Rubellimicrobium thermophilum type strain (DSM 16684(T)), a member of the Roseobacter clade.</title>
        <authorList>
            <person name="Fiebig A."/>
            <person name="Riedel T."/>
            <person name="Gronow S."/>
            <person name="Petersen J."/>
            <person name="Klenk H.P."/>
            <person name="Goker M."/>
        </authorList>
    </citation>
    <scope>NUCLEOTIDE SEQUENCE [LARGE SCALE GENOMIC DNA]</scope>
    <source>
        <strain evidence="2 3">DSM 16684</strain>
    </source>
</reference>
<dbReference type="Pfam" id="PF13709">
    <property type="entry name" value="DUF4159"/>
    <property type="match status" value="1"/>
</dbReference>
<evidence type="ECO:0000259" key="1">
    <source>
        <dbReference type="Pfam" id="PF13709"/>
    </source>
</evidence>
<dbReference type="Proteomes" id="UP000015346">
    <property type="component" value="Unassembled WGS sequence"/>
</dbReference>
<dbReference type="AlphaFoldDB" id="S9R6E3"/>
<dbReference type="EMBL" id="AOLV01000006">
    <property type="protein sequence ID" value="EPX87553.1"/>
    <property type="molecule type" value="Genomic_DNA"/>
</dbReference>
<proteinExistence type="predicted"/>
<sequence>MPPLEPLPPDHVLTRTFYLIREFPGRHASPEIWVEAAPPDAELAEGMPFRALNDGVTPVVIGGNDWAAAWAVDEWGAPLMPVGRGLAGERQREYALRFGINLVMHVLTGNYKSDQVHVPALLERLGQ</sequence>
<evidence type="ECO:0000313" key="3">
    <source>
        <dbReference type="Proteomes" id="UP000015346"/>
    </source>
</evidence>
<comment type="caution">
    <text evidence="2">The sequence shown here is derived from an EMBL/GenBank/DDBJ whole genome shotgun (WGS) entry which is preliminary data.</text>
</comment>
<feature type="domain" description="DUF4159" evidence="1">
    <location>
        <begin position="2"/>
        <end position="107"/>
    </location>
</feature>
<name>S9R6E3_9RHOB</name>
<dbReference type="PATRIC" id="fig|1123069.3.peg.379"/>
<dbReference type="STRING" id="1123069.ruthe_00416"/>
<protein>
    <recommendedName>
        <fullName evidence="1">DUF4159 domain-containing protein</fullName>
    </recommendedName>
</protein>
<dbReference type="Gene3D" id="3.40.50.12140">
    <property type="entry name" value="Domain of unknown function DUF4159"/>
    <property type="match status" value="1"/>
</dbReference>
<evidence type="ECO:0000313" key="2">
    <source>
        <dbReference type="EMBL" id="EPX87553.1"/>
    </source>
</evidence>
<dbReference type="HOGENOM" id="CLU_1968926_0_0_5"/>
<dbReference type="InterPro" id="IPR025297">
    <property type="entry name" value="DUF4159"/>
</dbReference>
<organism evidence="2 3">
    <name type="scientific">Rubellimicrobium thermophilum DSM 16684</name>
    <dbReference type="NCBI Taxonomy" id="1123069"/>
    <lineage>
        <taxon>Bacteria</taxon>
        <taxon>Pseudomonadati</taxon>
        <taxon>Pseudomonadota</taxon>
        <taxon>Alphaproteobacteria</taxon>
        <taxon>Rhodobacterales</taxon>
        <taxon>Roseobacteraceae</taxon>
        <taxon>Rubellimicrobium</taxon>
    </lineage>
</organism>